<feature type="chain" id="PRO_5029796316" description="Integral membrane protein" evidence="2">
    <location>
        <begin position="30"/>
        <end position="178"/>
    </location>
</feature>
<dbReference type="Proteomes" id="UP000467428">
    <property type="component" value="Chromosome"/>
</dbReference>
<evidence type="ECO:0008006" key="5">
    <source>
        <dbReference type="Google" id="ProtNLM"/>
    </source>
</evidence>
<dbReference type="PROSITE" id="PS51257">
    <property type="entry name" value="PROKAR_LIPOPROTEIN"/>
    <property type="match status" value="1"/>
</dbReference>
<organism evidence="3 4">
    <name type="scientific">Mycolicibacterium arabiense</name>
    <dbReference type="NCBI Taxonomy" id="1286181"/>
    <lineage>
        <taxon>Bacteria</taxon>
        <taxon>Bacillati</taxon>
        <taxon>Actinomycetota</taxon>
        <taxon>Actinomycetes</taxon>
        <taxon>Mycobacteriales</taxon>
        <taxon>Mycobacteriaceae</taxon>
        <taxon>Mycolicibacterium</taxon>
    </lineage>
</organism>
<protein>
    <recommendedName>
        <fullName evidence="5">Integral membrane protein</fullName>
    </recommendedName>
</protein>
<geneLocation type="plasmid" evidence="4">
    <name>pjcm18538 dna</name>
</geneLocation>
<feature type="signal peptide" evidence="2">
    <location>
        <begin position="1"/>
        <end position="29"/>
    </location>
</feature>
<name>A0A7I7S2B7_9MYCO</name>
<reference evidence="3 4" key="1">
    <citation type="journal article" date="2019" name="Emerg. Microbes Infect.">
        <title>Comprehensive subspecies identification of 175 nontuberculous mycobacteria species based on 7547 genomic profiles.</title>
        <authorList>
            <person name="Matsumoto Y."/>
            <person name="Kinjo T."/>
            <person name="Motooka D."/>
            <person name="Nabeya D."/>
            <person name="Jung N."/>
            <person name="Uechi K."/>
            <person name="Horii T."/>
            <person name="Iida T."/>
            <person name="Fujita J."/>
            <person name="Nakamura S."/>
        </authorList>
    </citation>
    <scope>NUCLEOTIDE SEQUENCE [LARGE SCALE GENOMIC DNA]</scope>
    <source>
        <strain evidence="3 4">JCM 18538</strain>
    </source>
</reference>
<feature type="transmembrane region" description="Helical" evidence="1">
    <location>
        <begin position="109"/>
        <end position="134"/>
    </location>
</feature>
<feature type="transmembrane region" description="Helical" evidence="1">
    <location>
        <begin position="39"/>
        <end position="60"/>
    </location>
</feature>
<keyword evidence="1" id="KW-1133">Transmembrane helix</keyword>
<keyword evidence="1" id="KW-0472">Membrane</keyword>
<evidence type="ECO:0000313" key="4">
    <source>
        <dbReference type="Proteomes" id="UP000467428"/>
    </source>
</evidence>
<dbReference type="AlphaFoldDB" id="A0A7I7S2B7"/>
<sequence>MSAATSRAGALCGALVGACSASLTGAAHAAAGGGLPGGSGVVVLALVCSAVGAATSAGLRDGRRQRLAVLAAGLAAGQTLGHLVLTMTAHHGMGGAWPPIPMLLAHGTAAVALAALIGLAGHLYTVGASVLAWLSPTIVHRGRPTTRRWRSTPIGLRSRLLPGGTRMRAPPRAVAIPG</sequence>
<evidence type="ECO:0000256" key="1">
    <source>
        <dbReference type="SAM" id="Phobius"/>
    </source>
</evidence>
<gene>
    <name evidence="3" type="ORF">MARA_39990</name>
</gene>
<keyword evidence="1" id="KW-0812">Transmembrane</keyword>
<dbReference type="EMBL" id="AP022593">
    <property type="protein sequence ID" value="BBY50531.1"/>
    <property type="molecule type" value="Genomic_DNA"/>
</dbReference>
<dbReference type="KEGG" id="marz:MARA_39990"/>
<evidence type="ECO:0000313" key="3">
    <source>
        <dbReference type="EMBL" id="BBY50531.1"/>
    </source>
</evidence>
<keyword evidence="2" id="KW-0732">Signal</keyword>
<proteinExistence type="predicted"/>
<accession>A0A7I7S2B7</accession>
<evidence type="ECO:0000256" key="2">
    <source>
        <dbReference type="SAM" id="SignalP"/>
    </source>
</evidence>
<keyword evidence="4" id="KW-1185">Reference proteome</keyword>
<feature type="transmembrane region" description="Helical" evidence="1">
    <location>
        <begin position="67"/>
        <end position="89"/>
    </location>
</feature>
<dbReference type="RefSeq" id="WP_163920051.1">
    <property type="nucleotide sequence ID" value="NZ_AP022593.1"/>
</dbReference>